<proteinExistence type="predicted"/>
<reference evidence="2 3" key="1">
    <citation type="journal article" date="2015" name="Genome Biol. Evol.">
        <title>The genome of winter moth (Operophtera brumata) provides a genomic perspective on sexual dimorphism and phenology.</title>
        <authorList>
            <person name="Derks M.F."/>
            <person name="Smit S."/>
            <person name="Salis L."/>
            <person name="Schijlen E."/>
            <person name="Bossers A."/>
            <person name="Mateman C."/>
            <person name="Pijl A.S."/>
            <person name="de Ridder D."/>
            <person name="Groenen M.A."/>
            <person name="Visser M.E."/>
            <person name="Megens H.J."/>
        </authorList>
    </citation>
    <scope>NUCLEOTIDE SEQUENCE [LARGE SCALE GENOMIC DNA]</scope>
    <source>
        <strain evidence="2">WM2013NL</strain>
        <tissue evidence="2">Head and thorax</tissue>
    </source>
</reference>
<protein>
    <submittedName>
        <fullName evidence="2">Putative mitochondrial solute carrier</fullName>
    </submittedName>
</protein>
<organism evidence="2 3">
    <name type="scientific">Operophtera brumata</name>
    <name type="common">Winter moth</name>
    <name type="synonym">Phalaena brumata</name>
    <dbReference type="NCBI Taxonomy" id="104452"/>
    <lineage>
        <taxon>Eukaryota</taxon>
        <taxon>Metazoa</taxon>
        <taxon>Ecdysozoa</taxon>
        <taxon>Arthropoda</taxon>
        <taxon>Hexapoda</taxon>
        <taxon>Insecta</taxon>
        <taxon>Pterygota</taxon>
        <taxon>Neoptera</taxon>
        <taxon>Endopterygota</taxon>
        <taxon>Lepidoptera</taxon>
        <taxon>Glossata</taxon>
        <taxon>Ditrysia</taxon>
        <taxon>Geometroidea</taxon>
        <taxon>Geometridae</taxon>
        <taxon>Larentiinae</taxon>
        <taxon>Operophtera</taxon>
    </lineage>
</organism>
<dbReference type="InterPro" id="IPR012464">
    <property type="entry name" value="DUF1676"/>
</dbReference>
<dbReference type="PANTHER" id="PTHR21879">
    <property type="entry name" value="FI03362P-RELATED-RELATED"/>
    <property type="match status" value="1"/>
</dbReference>
<dbReference type="EMBL" id="JTDY01004464">
    <property type="protein sequence ID" value="KOB68128.1"/>
    <property type="molecule type" value="Genomic_DNA"/>
</dbReference>
<keyword evidence="1" id="KW-0472">Membrane</keyword>
<evidence type="ECO:0000313" key="3">
    <source>
        <dbReference type="Proteomes" id="UP000037510"/>
    </source>
</evidence>
<keyword evidence="3" id="KW-1185">Reference proteome</keyword>
<dbReference type="Proteomes" id="UP000037510">
    <property type="component" value="Unassembled WGS sequence"/>
</dbReference>
<comment type="caution">
    <text evidence="2">The sequence shown here is derived from an EMBL/GenBank/DDBJ whole genome shotgun (WGS) entry which is preliminary data.</text>
</comment>
<gene>
    <name evidence="2" type="ORF">OBRU01_13682</name>
</gene>
<dbReference type="GO" id="GO:0016020">
    <property type="term" value="C:membrane"/>
    <property type="evidence" value="ECO:0007669"/>
    <property type="project" value="TreeGrafter"/>
</dbReference>
<dbReference type="Pfam" id="PF07898">
    <property type="entry name" value="DUF1676"/>
    <property type="match status" value="1"/>
</dbReference>
<dbReference type="STRING" id="104452.A0A0L7KXY2"/>
<feature type="transmembrane region" description="Helical" evidence="1">
    <location>
        <begin position="122"/>
        <end position="143"/>
    </location>
</feature>
<keyword evidence="1" id="KW-1133">Transmembrane helix</keyword>
<name>A0A0L7KXY2_OPEBR</name>
<dbReference type="PANTHER" id="PTHR21879:SF8">
    <property type="entry name" value="OSIRIS 23"/>
    <property type="match status" value="1"/>
</dbReference>
<evidence type="ECO:0000256" key="1">
    <source>
        <dbReference type="SAM" id="Phobius"/>
    </source>
</evidence>
<dbReference type="AlphaFoldDB" id="A0A0L7KXY2"/>
<sequence length="310" mass="35191">MKGKRFQSETLSKRVAKKEGMEREIKLVDVKDVIDHTEYFPKFVRCMKRKTLRALDRSLSPDIVPVTDGVNLVRFELVDRSGNIMPENDTSRTHVVKFDFEDGKAVEKVEYRGRRRQQMMTMMMFGVVSIGMVMIPMGFQFLAVLGGKALLLAKMALILASIQGLKKIATHPLNYGFYQTYPPYDHYEKRSRDDWPPPATMPATPPPAMSVEPWNNVNVKMDRIHLSNQEAKDVTWKPQLLKSGKVKPEPRLYPIYAAPLETSVPVFTSVDAPIPLVDLTTRPGEVQADYALEMPFNGLRFQSPTTVVSS</sequence>
<accession>A0A0L7KXY2</accession>
<evidence type="ECO:0000313" key="2">
    <source>
        <dbReference type="EMBL" id="KOB68128.1"/>
    </source>
</evidence>
<keyword evidence="1" id="KW-0812">Transmembrane</keyword>